<feature type="region of interest" description="Disordered" evidence="1">
    <location>
        <begin position="495"/>
        <end position="532"/>
    </location>
</feature>
<feature type="compositionally biased region" description="Low complexity" evidence="1">
    <location>
        <begin position="512"/>
        <end position="523"/>
    </location>
</feature>
<evidence type="ECO:0000256" key="1">
    <source>
        <dbReference type="SAM" id="MobiDB-lite"/>
    </source>
</evidence>
<keyword evidence="2" id="KW-0472">Membrane</keyword>
<proteinExistence type="predicted"/>
<comment type="caution">
    <text evidence="3">The sequence shown here is derived from an EMBL/GenBank/DDBJ whole genome shotgun (WGS) entry which is preliminary data.</text>
</comment>
<evidence type="ECO:0000313" key="4">
    <source>
        <dbReference type="Proteomes" id="UP001583186"/>
    </source>
</evidence>
<dbReference type="EMBL" id="JAWCUI010000039">
    <property type="protein sequence ID" value="KAL1893166.1"/>
    <property type="molecule type" value="Genomic_DNA"/>
</dbReference>
<feature type="compositionally biased region" description="Basic and acidic residues" evidence="1">
    <location>
        <begin position="57"/>
        <end position="70"/>
    </location>
</feature>
<evidence type="ECO:0000313" key="3">
    <source>
        <dbReference type="EMBL" id="KAL1893166.1"/>
    </source>
</evidence>
<name>A0ABR3YXP5_9PEZI</name>
<sequence>MPPVNPVIVSAGFIAISVAVVAAIAVYENPEVRRMADDLRRRIAVAMQSINDTVTGEDTREDRDRNRNGEDEPVFNRPEDAEGFMMSQGRRTADDPGVVADEESRRRQREELMYWNRIKMERNKEEERKSSALENLQRATRDAAAAAGIHLPSFGGPQSQPRSKTSFDQFMRPDHNADRGTFVVNTGADYSSFASDSQVSSAIMAEDPLNSGMLRRRRPEGGVRGLHTAAVYANPFGDEYGIEMDDHNDTHTMTTSARTDRPTAAEAFNSEAYLIAPDRDETMSDIYSATEPDTNANVPNNMDAVFDPLPSIPESQQTIRSEVFFDVNDYAHETEAQASPATLAAAEVDSQLSLRLFRKPEDNDDDNEVLPGEENQVNTEAYNSIQAWAQNTSSLPGFYSPLPVTPSVGMSEPSIISGGEMTPTGSMSVWGDDHSVIDHVDAEANADARTDATSEIVQVQTRVAAAPSVPSTTPTSSAAVSVVNGAASDYGVISEADNDSESEGEGVMTPTSWSEVGSVVSESDAGMHAVHS</sequence>
<organism evidence="3 4">
    <name type="scientific">Sporothrix stenoceras</name>
    <dbReference type="NCBI Taxonomy" id="5173"/>
    <lineage>
        <taxon>Eukaryota</taxon>
        <taxon>Fungi</taxon>
        <taxon>Dikarya</taxon>
        <taxon>Ascomycota</taxon>
        <taxon>Pezizomycotina</taxon>
        <taxon>Sordariomycetes</taxon>
        <taxon>Sordariomycetidae</taxon>
        <taxon>Ophiostomatales</taxon>
        <taxon>Ophiostomataceae</taxon>
        <taxon>Sporothrix</taxon>
    </lineage>
</organism>
<reference evidence="3 4" key="1">
    <citation type="journal article" date="2024" name="IMA Fungus">
        <title>IMA Genome - F19 : A genome assembly and annotation guide to empower mycologists, including annotated draft genome sequences of Ceratocystis pirilliformis, Diaporthe australafricana, Fusarium ophioides, Paecilomyces lecythidis, and Sporothrix stenoceras.</title>
        <authorList>
            <person name="Aylward J."/>
            <person name="Wilson A.M."/>
            <person name="Visagie C.M."/>
            <person name="Spraker J."/>
            <person name="Barnes I."/>
            <person name="Buitendag C."/>
            <person name="Ceriani C."/>
            <person name="Del Mar Angel L."/>
            <person name="du Plessis D."/>
            <person name="Fuchs T."/>
            <person name="Gasser K."/>
            <person name="Kramer D."/>
            <person name="Li W."/>
            <person name="Munsamy K."/>
            <person name="Piso A."/>
            <person name="Price J.L."/>
            <person name="Sonnekus B."/>
            <person name="Thomas C."/>
            <person name="van der Nest A."/>
            <person name="van Dijk A."/>
            <person name="van Heerden A."/>
            <person name="van Vuuren N."/>
            <person name="Yilmaz N."/>
            <person name="Duong T.A."/>
            <person name="van der Merwe N.A."/>
            <person name="Wingfield M.J."/>
            <person name="Wingfield B.D."/>
        </authorList>
    </citation>
    <scope>NUCLEOTIDE SEQUENCE [LARGE SCALE GENOMIC DNA]</scope>
    <source>
        <strain evidence="3 4">CMW 5346</strain>
    </source>
</reference>
<protein>
    <submittedName>
        <fullName evidence="3">Uncharacterized protein</fullName>
    </submittedName>
</protein>
<dbReference type="Proteomes" id="UP001583186">
    <property type="component" value="Unassembled WGS sequence"/>
</dbReference>
<feature type="region of interest" description="Disordered" evidence="1">
    <location>
        <begin position="52"/>
        <end position="106"/>
    </location>
</feature>
<keyword evidence="2" id="KW-0812">Transmembrane</keyword>
<gene>
    <name evidence="3" type="ORF">Sste5346_006598</name>
</gene>
<evidence type="ECO:0000256" key="2">
    <source>
        <dbReference type="SAM" id="Phobius"/>
    </source>
</evidence>
<keyword evidence="4" id="KW-1185">Reference proteome</keyword>
<feature type="transmembrane region" description="Helical" evidence="2">
    <location>
        <begin position="6"/>
        <end position="27"/>
    </location>
</feature>
<accession>A0ABR3YXP5</accession>
<keyword evidence="2" id="KW-1133">Transmembrane helix</keyword>